<keyword evidence="2" id="KW-1185">Reference proteome</keyword>
<proteinExistence type="predicted"/>
<protein>
    <recommendedName>
        <fullName evidence="3">Transposase</fullName>
    </recommendedName>
</protein>
<dbReference type="Proteomes" id="UP000530234">
    <property type="component" value="Unassembled WGS sequence"/>
</dbReference>
<evidence type="ECO:0000313" key="2">
    <source>
        <dbReference type="Proteomes" id="UP000530234"/>
    </source>
</evidence>
<organism evidence="1 2">
    <name type="scientific">Streptomyces calidiresistens</name>
    <dbReference type="NCBI Taxonomy" id="1485586"/>
    <lineage>
        <taxon>Bacteria</taxon>
        <taxon>Bacillati</taxon>
        <taxon>Actinomycetota</taxon>
        <taxon>Actinomycetes</taxon>
        <taxon>Kitasatosporales</taxon>
        <taxon>Streptomycetaceae</taxon>
        <taxon>Streptomyces</taxon>
    </lineage>
</organism>
<evidence type="ECO:0008006" key="3">
    <source>
        <dbReference type="Google" id="ProtNLM"/>
    </source>
</evidence>
<accession>A0A7W3SZ72</accession>
<reference evidence="2" key="1">
    <citation type="submission" date="2019-10" db="EMBL/GenBank/DDBJ databases">
        <title>Streptomyces sp. nov., a novel actinobacterium isolated from alkaline environment.</title>
        <authorList>
            <person name="Golinska P."/>
        </authorList>
    </citation>
    <scope>NUCLEOTIDE SEQUENCE [LARGE SCALE GENOMIC DNA]</scope>
    <source>
        <strain evidence="2">DSM 42108</strain>
    </source>
</reference>
<dbReference type="RefSeq" id="WP_182659724.1">
    <property type="nucleotide sequence ID" value="NZ_VKHS01000002.1"/>
</dbReference>
<name>A0A7W3SZ72_9ACTN</name>
<gene>
    <name evidence="1" type="ORF">FOE67_00430</name>
</gene>
<comment type="caution">
    <text evidence="1">The sequence shown here is derived from an EMBL/GenBank/DDBJ whole genome shotgun (WGS) entry which is preliminary data.</text>
</comment>
<sequence length="103" mass="11218">MPVAKDTLLCLLRALPKEPVGQVRALRADEFAMCGGDSCSAILVDLERRRPIDVLPGREAEPLVGWLRDYSEVEIICRDRDGARAEGARTGALQATRLPTTGT</sequence>
<dbReference type="EMBL" id="VKHS01000002">
    <property type="protein sequence ID" value="MBB0228014.1"/>
    <property type="molecule type" value="Genomic_DNA"/>
</dbReference>
<dbReference type="AlphaFoldDB" id="A0A7W3SZ72"/>
<evidence type="ECO:0000313" key="1">
    <source>
        <dbReference type="EMBL" id="MBB0228014.1"/>
    </source>
</evidence>